<dbReference type="EMBL" id="JAYMYQ010000001">
    <property type="protein sequence ID" value="KAK7360463.1"/>
    <property type="molecule type" value="Genomic_DNA"/>
</dbReference>
<accession>A0AAN9MY15</accession>
<proteinExistence type="predicted"/>
<evidence type="ECO:0000313" key="1">
    <source>
        <dbReference type="EMBL" id="KAK7360463.1"/>
    </source>
</evidence>
<organism evidence="1 2">
    <name type="scientific">Canavalia gladiata</name>
    <name type="common">Sword bean</name>
    <name type="synonym">Dolichos gladiatus</name>
    <dbReference type="NCBI Taxonomy" id="3824"/>
    <lineage>
        <taxon>Eukaryota</taxon>
        <taxon>Viridiplantae</taxon>
        <taxon>Streptophyta</taxon>
        <taxon>Embryophyta</taxon>
        <taxon>Tracheophyta</taxon>
        <taxon>Spermatophyta</taxon>
        <taxon>Magnoliopsida</taxon>
        <taxon>eudicotyledons</taxon>
        <taxon>Gunneridae</taxon>
        <taxon>Pentapetalae</taxon>
        <taxon>rosids</taxon>
        <taxon>fabids</taxon>
        <taxon>Fabales</taxon>
        <taxon>Fabaceae</taxon>
        <taxon>Papilionoideae</taxon>
        <taxon>50 kb inversion clade</taxon>
        <taxon>NPAAA clade</taxon>
        <taxon>indigoferoid/millettioid clade</taxon>
        <taxon>Phaseoleae</taxon>
        <taxon>Canavalia</taxon>
    </lineage>
</organism>
<comment type="caution">
    <text evidence="1">The sequence shown here is derived from an EMBL/GenBank/DDBJ whole genome shotgun (WGS) entry which is preliminary data.</text>
</comment>
<reference evidence="1 2" key="1">
    <citation type="submission" date="2024-01" db="EMBL/GenBank/DDBJ databases">
        <title>The genomes of 5 underutilized Papilionoideae crops provide insights into root nodulation and disease resistanc.</title>
        <authorList>
            <person name="Jiang F."/>
        </authorList>
    </citation>
    <scope>NUCLEOTIDE SEQUENCE [LARGE SCALE GENOMIC DNA]</scope>
    <source>
        <strain evidence="1">LVBAO_FW01</strain>
        <tissue evidence="1">Leaves</tissue>
    </source>
</reference>
<gene>
    <name evidence="1" type="ORF">VNO77_02457</name>
</gene>
<keyword evidence="2" id="KW-1185">Reference proteome</keyword>
<dbReference type="AlphaFoldDB" id="A0AAN9MY15"/>
<name>A0AAN9MY15_CANGL</name>
<protein>
    <submittedName>
        <fullName evidence="1">Uncharacterized protein</fullName>
    </submittedName>
</protein>
<evidence type="ECO:0000313" key="2">
    <source>
        <dbReference type="Proteomes" id="UP001367508"/>
    </source>
</evidence>
<dbReference type="Proteomes" id="UP001367508">
    <property type="component" value="Unassembled WGS sequence"/>
</dbReference>
<sequence length="178" mass="20553">MDIGMLEYVLYAPEVTTPQNLPIVLWFLIKHETTKGVKPRQTQSLELHSVQPIARIAYTRVETFKIAVKSITHWIDIMTEVVTPSPYLEASCHVRQRIHNESILGCPWENKKQAMQTRFSGKDPNHKTMQAIDHVMHVTKIILDVAVVNTIKTASKYRALIFQPQSKSFRNYEDQLEP</sequence>